<dbReference type="EMBL" id="BAAAYN010000046">
    <property type="protein sequence ID" value="GAA3394794.1"/>
    <property type="molecule type" value="Genomic_DNA"/>
</dbReference>
<dbReference type="Proteomes" id="UP001501676">
    <property type="component" value="Unassembled WGS sequence"/>
</dbReference>
<comment type="caution">
    <text evidence="2">The sequence shown here is derived from an EMBL/GenBank/DDBJ whole genome shotgun (WGS) entry which is preliminary data.</text>
</comment>
<proteinExistence type="predicted"/>
<feature type="transmembrane region" description="Helical" evidence="1">
    <location>
        <begin position="98"/>
        <end position="117"/>
    </location>
</feature>
<feature type="transmembrane region" description="Helical" evidence="1">
    <location>
        <begin position="137"/>
        <end position="157"/>
    </location>
</feature>
<feature type="transmembrane region" description="Helical" evidence="1">
    <location>
        <begin position="208"/>
        <end position="230"/>
    </location>
</feature>
<gene>
    <name evidence="2" type="ORF">GCM10020369_65520</name>
</gene>
<organism evidence="2 3">
    <name type="scientific">Cryptosporangium minutisporangium</name>
    <dbReference type="NCBI Taxonomy" id="113569"/>
    <lineage>
        <taxon>Bacteria</taxon>
        <taxon>Bacillati</taxon>
        <taxon>Actinomycetota</taxon>
        <taxon>Actinomycetes</taxon>
        <taxon>Cryptosporangiales</taxon>
        <taxon>Cryptosporangiaceae</taxon>
        <taxon>Cryptosporangium</taxon>
    </lineage>
</organism>
<evidence type="ECO:0000256" key="1">
    <source>
        <dbReference type="SAM" id="Phobius"/>
    </source>
</evidence>
<dbReference type="Pfam" id="PF09490">
    <property type="entry name" value="CbtA"/>
    <property type="match status" value="1"/>
</dbReference>
<keyword evidence="1" id="KW-0472">Membrane</keyword>
<evidence type="ECO:0000313" key="3">
    <source>
        <dbReference type="Proteomes" id="UP001501676"/>
    </source>
</evidence>
<keyword evidence="1" id="KW-0812">Transmembrane</keyword>
<evidence type="ECO:0000313" key="2">
    <source>
        <dbReference type="EMBL" id="GAA3394794.1"/>
    </source>
</evidence>
<sequence>MMGRLLTRGMVAGLIAAVFAFLVAYLAGEGPVGAAIDLESAASAASGIPAEPEQVSRTIQSTLGLAVAVAIYGTALGGLFAIAYAFALGRLGGLSERATALVVAAGGFLTVFLLPFLKYPANPPAVGTAETIGRRTGLYLLMMLISVLAGIGAAILARQLEPRLGSWNGTIAAIVVAGLVVLGATWVMPNINEVGRDFPASTLWSFRIASIQTQFVLWAVLGIAFSALTARAAAPRRVRRARPPVEPEPAAG</sequence>
<name>A0ABP6T8A7_9ACTN</name>
<feature type="transmembrane region" description="Helical" evidence="1">
    <location>
        <begin position="63"/>
        <end position="86"/>
    </location>
</feature>
<dbReference type="RefSeq" id="WP_345732134.1">
    <property type="nucleotide sequence ID" value="NZ_BAAAYN010000046.1"/>
</dbReference>
<protein>
    <submittedName>
        <fullName evidence="2">CbtA family protein</fullName>
    </submittedName>
</protein>
<accession>A0ABP6T8A7</accession>
<feature type="transmembrane region" description="Helical" evidence="1">
    <location>
        <begin position="169"/>
        <end position="188"/>
    </location>
</feature>
<keyword evidence="1" id="KW-1133">Transmembrane helix</keyword>
<dbReference type="InterPro" id="IPR012666">
    <property type="entry name" value="CbtA_put"/>
</dbReference>
<reference evidence="3" key="1">
    <citation type="journal article" date="2019" name="Int. J. Syst. Evol. Microbiol.">
        <title>The Global Catalogue of Microorganisms (GCM) 10K type strain sequencing project: providing services to taxonomists for standard genome sequencing and annotation.</title>
        <authorList>
            <consortium name="The Broad Institute Genomics Platform"/>
            <consortium name="The Broad Institute Genome Sequencing Center for Infectious Disease"/>
            <person name="Wu L."/>
            <person name="Ma J."/>
        </authorList>
    </citation>
    <scope>NUCLEOTIDE SEQUENCE [LARGE SCALE GENOMIC DNA]</scope>
    <source>
        <strain evidence="3">JCM 9458</strain>
    </source>
</reference>
<keyword evidence="3" id="KW-1185">Reference proteome</keyword>